<dbReference type="AlphaFoldDB" id="A0AAE1FLQ5"/>
<dbReference type="PANTHER" id="PTHR11835:SF60">
    <property type="entry name" value="ISOCITRATE DEHYDROGENASE [NAD] SUBUNIT, MITOCHONDRIAL"/>
    <property type="match status" value="1"/>
</dbReference>
<dbReference type="EMBL" id="JAWQEG010001863">
    <property type="protein sequence ID" value="KAK3876169.1"/>
    <property type="molecule type" value="Genomic_DNA"/>
</dbReference>
<comment type="subcellular location">
    <subcellularLocation>
        <location evidence="1">Mitochondrion</location>
    </subcellularLocation>
</comment>
<evidence type="ECO:0000256" key="5">
    <source>
        <dbReference type="ARBA" id="ARBA00023128"/>
    </source>
</evidence>
<dbReference type="GO" id="GO:0006102">
    <property type="term" value="P:isocitrate metabolic process"/>
    <property type="evidence" value="ECO:0007669"/>
    <property type="project" value="TreeGrafter"/>
</dbReference>
<gene>
    <name evidence="7" type="ORF">Pcinc_019018</name>
</gene>
<dbReference type="GO" id="GO:0005739">
    <property type="term" value="C:mitochondrion"/>
    <property type="evidence" value="ECO:0007669"/>
    <property type="project" value="UniProtKB-SubCell"/>
</dbReference>
<dbReference type="Proteomes" id="UP001286313">
    <property type="component" value="Unassembled WGS sequence"/>
</dbReference>
<evidence type="ECO:0000256" key="3">
    <source>
        <dbReference type="ARBA" id="ARBA00022532"/>
    </source>
</evidence>
<dbReference type="GO" id="GO:0006099">
    <property type="term" value="P:tricarboxylic acid cycle"/>
    <property type="evidence" value="ECO:0007669"/>
    <property type="project" value="UniProtKB-KW"/>
</dbReference>
<comment type="caution">
    <text evidence="7">The sequence shown here is derived from an EMBL/GenBank/DDBJ whole genome shotgun (WGS) entry which is preliminary data.</text>
</comment>
<dbReference type="NCBIfam" id="TIGR00175">
    <property type="entry name" value="mito_nad_idh"/>
    <property type="match status" value="1"/>
</dbReference>
<evidence type="ECO:0000259" key="6">
    <source>
        <dbReference type="SMART" id="SM01329"/>
    </source>
</evidence>
<sequence>MASLTRTARLFSQFRPVVHGARAIIQAPNVSQRRSFTASQPFPVARYGGRYTVTILPGDGIGPEMMGYVHDIFRYAGVPVDFEEIQITKDSTEEEFDNAVICIKRNGVALKGSIESKYGDVEGGSRNAQLRTQLDLFANVLHCRSYPAVRSRYSDIDIVIIRENTEGEYSMMEHESVKGVIESLKIITRRGSERVARYAFEYAVKEGRKKVTAVHKANIMKLSDGLFLETCRNVAKEYPEIEFTDMIVDNTCMQLVSHPQQFDVMVMPNLYGNVVSNLVCGLVGGPGLLSGRNYGEHFAVFEPGTRNTGTTVAGRNIANPVAMLNASCDMLEHLELNTHAELIRNAIEKTVNIDLIHTADLGGQATSLDVVQNVIKEIQVNTKDNHW</sequence>
<proteinExistence type="inferred from homology"/>
<name>A0AAE1FLQ5_PETCI</name>
<comment type="similarity">
    <text evidence="2">Belongs to the isocitrate and isopropylmalate dehydrogenases family.</text>
</comment>
<keyword evidence="5" id="KW-0496">Mitochondrion</keyword>
<organism evidence="7 8">
    <name type="scientific">Petrolisthes cinctipes</name>
    <name type="common">Flat porcelain crab</name>
    <dbReference type="NCBI Taxonomy" id="88211"/>
    <lineage>
        <taxon>Eukaryota</taxon>
        <taxon>Metazoa</taxon>
        <taxon>Ecdysozoa</taxon>
        <taxon>Arthropoda</taxon>
        <taxon>Crustacea</taxon>
        <taxon>Multicrustacea</taxon>
        <taxon>Malacostraca</taxon>
        <taxon>Eumalacostraca</taxon>
        <taxon>Eucarida</taxon>
        <taxon>Decapoda</taxon>
        <taxon>Pleocyemata</taxon>
        <taxon>Anomura</taxon>
        <taxon>Galatheoidea</taxon>
        <taxon>Porcellanidae</taxon>
        <taxon>Petrolisthes</taxon>
    </lineage>
</organism>
<dbReference type="InterPro" id="IPR024084">
    <property type="entry name" value="IsoPropMal-DH-like_dom"/>
</dbReference>
<evidence type="ECO:0000256" key="1">
    <source>
        <dbReference type="ARBA" id="ARBA00004173"/>
    </source>
</evidence>
<keyword evidence="3" id="KW-0816">Tricarboxylic acid cycle</keyword>
<evidence type="ECO:0000313" key="8">
    <source>
        <dbReference type="Proteomes" id="UP001286313"/>
    </source>
</evidence>
<dbReference type="Gene3D" id="3.40.718.10">
    <property type="entry name" value="Isopropylmalate Dehydrogenase"/>
    <property type="match status" value="1"/>
</dbReference>
<protein>
    <recommendedName>
        <fullName evidence="6">Isopropylmalate dehydrogenase-like domain-containing protein</fullName>
    </recommendedName>
</protein>
<dbReference type="InterPro" id="IPR004434">
    <property type="entry name" value="Isocitrate_DH_NAD"/>
</dbReference>
<dbReference type="SUPFAM" id="SSF53659">
    <property type="entry name" value="Isocitrate/Isopropylmalate dehydrogenase-like"/>
    <property type="match status" value="1"/>
</dbReference>
<evidence type="ECO:0000256" key="2">
    <source>
        <dbReference type="ARBA" id="ARBA00007769"/>
    </source>
</evidence>
<dbReference type="SMART" id="SM01329">
    <property type="entry name" value="Iso_dh"/>
    <property type="match status" value="1"/>
</dbReference>
<dbReference type="FunFam" id="3.40.718.10:FF:000001">
    <property type="entry name" value="Isocitrate dehydrogenase [NAD] subunit, mitochondrial"/>
    <property type="match status" value="1"/>
</dbReference>
<dbReference type="Pfam" id="PF00180">
    <property type="entry name" value="Iso_dh"/>
    <property type="match status" value="1"/>
</dbReference>
<dbReference type="PANTHER" id="PTHR11835">
    <property type="entry name" value="DECARBOXYLATING DEHYDROGENASES-ISOCITRATE, ISOPROPYLMALATE, TARTRATE"/>
    <property type="match status" value="1"/>
</dbReference>
<accession>A0AAE1FLQ5</accession>
<keyword evidence="8" id="KW-1185">Reference proteome</keyword>
<feature type="domain" description="Isopropylmalate dehydrogenase-like" evidence="6">
    <location>
        <begin position="52"/>
        <end position="374"/>
    </location>
</feature>
<keyword evidence="4" id="KW-0809">Transit peptide</keyword>
<reference evidence="7" key="1">
    <citation type="submission" date="2023-10" db="EMBL/GenBank/DDBJ databases">
        <title>Genome assemblies of two species of porcelain crab, Petrolisthes cinctipes and Petrolisthes manimaculis (Anomura: Porcellanidae).</title>
        <authorList>
            <person name="Angst P."/>
        </authorList>
    </citation>
    <scope>NUCLEOTIDE SEQUENCE</scope>
    <source>
        <strain evidence="7">PB745_01</strain>
        <tissue evidence="7">Gill</tissue>
    </source>
</reference>
<evidence type="ECO:0000313" key="7">
    <source>
        <dbReference type="EMBL" id="KAK3876169.1"/>
    </source>
</evidence>
<evidence type="ECO:0000256" key="4">
    <source>
        <dbReference type="ARBA" id="ARBA00022946"/>
    </source>
</evidence>